<evidence type="ECO:0000313" key="2">
    <source>
        <dbReference type="EMBL" id="CAL1273874.1"/>
    </source>
</evidence>
<protein>
    <recommendedName>
        <fullName evidence="1">Orange domain-containing protein</fullName>
    </recommendedName>
</protein>
<gene>
    <name evidence="2" type="ORF">LARSCL_LOCUS7141</name>
</gene>
<dbReference type="AlphaFoldDB" id="A0AAV1ZPT9"/>
<dbReference type="PROSITE" id="PS51054">
    <property type="entry name" value="ORANGE"/>
    <property type="match status" value="1"/>
</dbReference>
<dbReference type="SUPFAM" id="SSF158457">
    <property type="entry name" value="Orange domain-like"/>
    <property type="match status" value="1"/>
</dbReference>
<evidence type="ECO:0000313" key="3">
    <source>
        <dbReference type="Proteomes" id="UP001497382"/>
    </source>
</evidence>
<dbReference type="Gene3D" id="6.10.250.980">
    <property type="match status" value="1"/>
</dbReference>
<reference evidence="2 3" key="1">
    <citation type="submission" date="2024-04" db="EMBL/GenBank/DDBJ databases">
        <authorList>
            <person name="Rising A."/>
            <person name="Reimegard J."/>
            <person name="Sonavane S."/>
            <person name="Akerstrom W."/>
            <person name="Nylinder S."/>
            <person name="Hedman E."/>
            <person name="Kallberg Y."/>
        </authorList>
    </citation>
    <scope>NUCLEOTIDE SEQUENCE [LARGE SCALE GENOMIC DNA]</scope>
</reference>
<proteinExistence type="predicted"/>
<name>A0AAV1ZPT9_9ARAC</name>
<keyword evidence="3" id="KW-1185">Reference proteome</keyword>
<organism evidence="2 3">
    <name type="scientific">Larinioides sclopetarius</name>
    <dbReference type="NCBI Taxonomy" id="280406"/>
    <lineage>
        <taxon>Eukaryota</taxon>
        <taxon>Metazoa</taxon>
        <taxon>Ecdysozoa</taxon>
        <taxon>Arthropoda</taxon>
        <taxon>Chelicerata</taxon>
        <taxon>Arachnida</taxon>
        <taxon>Araneae</taxon>
        <taxon>Araneomorphae</taxon>
        <taxon>Entelegynae</taxon>
        <taxon>Araneoidea</taxon>
        <taxon>Araneidae</taxon>
        <taxon>Larinioides</taxon>
    </lineage>
</organism>
<dbReference type="Proteomes" id="UP001497382">
    <property type="component" value="Unassembled WGS sequence"/>
</dbReference>
<evidence type="ECO:0000259" key="1">
    <source>
        <dbReference type="PROSITE" id="PS51054"/>
    </source>
</evidence>
<dbReference type="InterPro" id="IPR003650">
    <property type="entry name" value="Orange_dom"/>
</dbReference>
<feature type="domain" description="Orange" evidence="1">
    <location>
        <begin position="29"/>
        <end position="62"/>
    </location>
</feature>
<dbReference type="EMBL" id="CAXIEN010000071">
    <property type="protein sequence ID" value="CAL1273874.1"/>
    <property type="molecule type" value="Genomic_DNA"/>
</dbReference>
<dbReference type="GO" id="GO:0006355">
    <property type="term" value="P:regulation of DNA-templated transcription"/>
    <property type="evidence" value="ECO:0007669"/>
    <property type="project" value="InterPro"/>
</dbReference>
<dbReference type="GO" id="GO:0003677">
    <property type="term" value="F:DNA binding"/>
    <property type="evidence" value="ECO:0007669"/>
    <property type="project" value="InterPro"/>
</dbReference>
<accession>A0AAV1ZPT9</accession>
<comment type="caution">
    <text evidence="2">The sequence shown here is derived from an EMBL/GenBank/DDBJ whole genome shotgun (WGS) entry which is preliminary data.</text>
</comment>
<sequence>MPDVPEHSDEIALEASAAEDDRFADLVLAGFRACAKEALRFLLEEEGLSPEHPLPAGLNEHLVRQQCHLAGTLHNDSGIDLDESFLTFTTDDATSATNQSESTMDSTDSVAASIMETILSIVTCNTFVADANEDEMCCENEDNYRTEMLTRTYNLQSPHSDK</sequence>